<proteinExistence type="predicted"/>
<evidence type="ECO:0000313" key="2">
    <source>
        <dbReference type="Proteomes" id="UP000320176"/>
    </source>
</evidence>
<name>A0A5C6AZZ8_9BACT</name>
<keyword evidence="2" id="KW-1185">Reference proteome</keyword>
<sequence>MLMVFHSKVRRMAKRHLSRRSQSSYVNWADFNLFTEQHPLASPKGLTDLIAMSWAKRTILATISHQAINS</sequence>
<gene>
    <name evidence="1" type="ORF">Pla52n_12570</name>
</gene>
<organism evidence="1 2">
    <name type="scientific">Stieleria varia</name>
    <dbReference type="NCBI Taxonomy" id="2528005"/>
    <lineage>
        <taxon>Bacteria</taxon>
        <taxon>Pseudomonadati</taxon>
        <taxon>Planctomycetota</taxon>
        <taxon>Planctomycetia</taxon>
        <taxon>Pirellulales</taxon>
        <taxon>Pirellulaceae</taxon>
        <taxon>Stieleria</taxon>
    </lineage>
</organism>
<dbReference type="AlphaFoldDB" id="A0A5C6AZZ8"/>
<comment type="caution">
    <text evidence="1">The sequence shown here is derived from an EMBL/GenBank/DDBJ whole genome shotgun (WGS) entry which is preliminary data.</text>
</comment>
<dbReference type="EMBL" id="SJPN01000002">
    <property type="protein sequence ID" value="TWU05543.1"/>
    <property type="molecule type" value="Genomic_DNA"/>
</dbReference>
<accession>A0A5C6AZZ8</accession>
<reference evidence="1 2" key="1">
    <citation type="submission" date="2019-02" db="EMBL/GenBank/DDBJ databases">
        <title>Deep-cultivation of Planctomycetes and their phenomic and genomic characterization uncovers novel biology.</title>
        <authorList>
            <person name="Wiegand S."/>
            <person name="Jogler M."/>
            <person name="Boedeker C."/>
            <person name="Pinto D."/>
            <person name="Vollmers J."/>
            <person name="Rivas-Marin E."/>
            <person name="Kohn T."/>
            <person name="Peeters S.H."/>
            <person name="Heuer A."/>
            <person name="Rast P."/>
            <person name="Oberbeckmann S."/>
            <person name="Bunk B."/>
            <person name="Jeske O."/>
            <person name="Meyerdierks A."/>
            <person name="Storesund J.E."/>
            <person name="Kallscheuer N."/>
            <person name="Luecker S."/>
            <person name="Lage O.M."/>
            <person name="Pohl T."/>
            <person name="Merkel B.J."/>
            <person name="Hornburger P."/>
            <person name="Mueller R.-W."/>
            <person name="Bruemmer F."/>
            <person name="Labrenz M."/>
            <person name="Spormann A.M."/>
            <person name="Op Den Camp H."/>
            <person name="Overmann J."/>
            <person name="Amann R."/>
            <person name="Jetten M.S.M."/>
            <person name="Mascher T."/>
            <person name="Medema M.H."/>
            <person name="Devos D.P."/>
            <person name="Kaster A.-K."/>
            <person name="Ovreas L."/>
            <person name="Rohde M."/>
            <person name="Galperin M.Y."/>
            <person name="Jogler C."/>
        </authorList>
    </citation>
    <scope>NUCLEOTIDE SEQUENCE [LARGE SCALE GENOMIC DNA]</scope>
    <source>
        <strain evidence="1 2">Pla52n</strain>
    </source>
</reference>
<protein>
    <submittedName>
        <fullName evidence="1">Uncharacterized protein</fullName>
    </submittedName>
</protein>
<evidence type="ECO:0000313" key="1">
    <source>
        <dbReference type="EMBL" id="TWU05543.1"/>
    </source>
</evidence>
<dbReference type="Proteomes" id="UP000320176">
    <property type="component" value="Unassembled WGS sequence"/>
</dbReference>